<proteinExistence type="predicted"/>
<dbReference type="Proteomes" id="UP000887561">
    <property type="component" value="Unplaced"/>
</dbReference>
<evidence type="ECO:0000313" key="2">
    <source>
        <dbReference type="Proteomes" id="UP000887561"/>
    </source>
</evidence>
<name>A0A915N1S2_MELJA</name>
<dbReference type="InterPro" id="IPR015590">
    <property type="entry name" value="Aldehyde_DH_dom"/>
</dbReference>
<dbReference type="GO" id="GO:0016620">
    <property type="term" value="F:oxidoreductase activity, acting on the aldehyde or oxo group of donors, NAD or NADP as acceptor"/>
    <property type="evidence" value="ECO:0007669"/>
    <property type="project" value="InterPro"/>
</dbReference>
<dbReference type="AlphaFoldDB" id="A0A915N1S2"/>
<dbReference type="PANTHER" id="PTHR11699">
    <property type="entry name" value="ALDEHYDE DEHYDROGENASE-RELATED"/>
    <property type="match status" value="1"/>
</dbReference>
<reference evidence="3" key="1">
    <citation type="submission" date="2022-11" db="UniProtKB">
        <authorList>
            <consortium name="WormBaseParasite"/>
        </authorList>
    </citation>
    <scope>IDENTIFICATION</scope>
</reference>
<protein>
    <submittedName>
        <fullName evidence="3">Aldehyde dehydrogenase domain-containing protein</fullName>
    </submittedName>
</protein>
<organism evidence="2 3">
    <name type="scientific">Meloidogyne javanica</name>
    <name type="common">Root-knot nematode worm</name>
    <dbReference type="NCBI Taxonomy" id="6303"/>
    <lineage>
        <taxon>Eukaryota</taxon>
        <taxon>Metazoa</taxon>
        <taxon>Ecdysozoa</taxon>
        <taxon>Nematoda</taxon>
        <taxon>Chromadorea</taxon>
        <taxon>Rhabditida</taxon>
        <taxon>Tylenchina</taxon>
        <taxon>Tylenchomorpha</taxon>
        <taxon>Tylenchoidea</taxon>
        <taxon>Meloidogynidae</taxon>
        <taxon>Meloidogyninae</taxon>
        <taxon>Meloidogyne</taxon>
        <taxon>Meloidogyne incognita group</taxon>
    </lineage>
</organism>
<dbReference type="Pfam" id="PF00171">
    <property type="entry name" value="Aldedh"/>
    <property type="match status" value="1"/>
</dbReference>
<dbReference type="InterPro" id="IPR016161">
    <property type="entry name" value="Ald_DH/histidinol_DH"/>
</dbReference>
<sequence>MSDSSGHSSGGPAMRLSSLTVGQFWQAVENFREGLHITDVLMYGKRWKSLLIWDEMSSKDPLPVNEFMEEFLRDGAIAFNQRKRAYKLHEAMPLIENRTVKLSVGVNTPPRLDRPGGHINFTVAQGKKEGAKLVTGGGKFVGKEANNGYFVQPTIFSDVKSEMKIAQEEIFGPVMSIIKFDDLKDLVDKANETCYGLAAGVVTRDMDKALYIANNIRAGTVWVNCYDVFDAAAPFGGYKMSGIGR</sequence>
<dbReference type="InterPro" id="IPR016163">
    <property type="entry name" value="Ald_DH_C"/>
</dbReference>
<keyword evidence="2" id="KW-1185">Reference proteome</keyword>
<dbReference type="Gene3D" id="3.40.309.10">
    <property type="entry name" value="Aldehyde Dehydrogenase, Chain A, domain 2"/>
    <property type="match status" value="1"/>
</dbReference>
<accession>A0A915N1S2</accession>
<evidence type="ECO:0000259" key="1">
    <source>
        <dbReference type="Pfam" id="PF00171"/>
    </source>
</evidence>
<dbReference type="SUPFAM" id="SSF53720">
    <property type="entry name" value="ALDH-like"/>
    <property type="match status" value="1"/>
</dbReference>
<evidence type="ECO:0000313" key="3">
    <source>
        <dbReference type="WBParaSite" id="scaffold7462_cov213.g12066"/>
    </source>
</evidence>
<dbReference type="WBParaSite" id="scaffold7462_cov213.g12066">
    <property type="protein sequence ID" value="scaffold7462_cov213.g12066"/>
    <property type="gene ID" value="scaffold7462_cov213.g12066"/>
</dbReference>
<feature type="domain" description="Aldehyde dehydrogenase" evidence="1">
    <location>
        <begin position="122"/>
        <end position="245"/>
    </location>
</feature>